<dbReference type="OrthoDB" id="9780560at2"/>
<evidence type="ECO:0000313" key="9">
    <source>
        <dbReference type="EMBL" id="TQM00827.1"/>
    </source>
</evidence>
<keyword evidence="4 7" id="KW-1133">Transmembrane helix</keyword>
<evidence type="ECO:0000256" key="7">
    <source>
        <dbReference type="SAM" id="Phobius"/>
    </source>
</evidence>
<organism evidence="9 10">
    <name type="scientific">Actinoallomurus bryophytorum</name>
    <dbReference type="NCBI Taxonomy" id="1490222"/>
    <lineage>
        <taxon>Bacteria</taxon>
        <taxon>Bacillati</taxon>
        <taxon>Actinomycetota</taxon>
        <taxon>Actinomycetes</taxon>
        <taxon>Streptosporangiales</taxon>
        <taxon>Thermomonosporaceae</taxon>
        <taxon>Actinoallomurus</taxon>
    </lineage>
</organism>
<dbReference type="EMBL" id="VFOZ01000001">
    <property type="protein sequence ID" value="TQM00827.1"/>
    <property type="molecule type" value="Genomic_DNA"/>
</dbReference>
<gene>
    <name evidence="9" type="ORF">FB559_6550</name>
</gene>
<feature type="domain" description="ABC3 transporter permease C-terminal" evidence="8">
    <location>
        <begin position="724"/>
        <end position="842"/>
    </location>
</feature>
<comment type="similarity">
    <text evidence="6">Belongs to the ABC-4 integral membrane protein family.</text>
</comment>
<keyword evidence="2" id="KW-1003">Cell membrane</keyword>
<dbReference type="AlphaFoldDB" id="A0A543CUR7"/>
<evidence type="ECO:0000256" key="2">
    <source>
        <dbReference type="ARBA" id="ARBA00022475"/>
    </source>
</evidence>
<protein>
    <submittedName>
        <fullName evidence="9">Putative ABC transport system permease protein</fullName>
    </submittedName>
</protein>
<keyword evidence="3 7" id="KW-0812">Transmembrane</keyword>
<dbReference type="GO" id="GO:0005886">
    <property type="term" value="C:plasma membrane"/>
    <property type="evidence" value="ECO:0007669"/>
    <property type="project" value="UniProtKB-SubCell"/>
</dbReference>
<dbReference type="PANTHER" id="PTHR30572:SF4">
    <property type="entry name" value="ABC TRANSPORTER PERMEASE YTRF"/>
    <property type="match status" value="1"/>
</dbReference>
<dbReference type="InterPro" id="IPR003838">
    <property type="entry name" value="ABC3_permease_C"/>
</dbReference>
<dbReference type="RefSeq" id="WP_141960672.1">
    <property type="nucleotide sequence ID" value="NZ_VFOZ01000001.1"/>
</dbReference>
<feature type="transmembrane region" description="Helical" evidence="7">
    <location>
        <begin position="816"/>
        <end position="832"/>
    </location>
</feature>
<dbReference type="Proteomes" id="UP000316096">
    <property type="component" value="Unassembled WGS sequence"/>
</dbReference>
<feature type="transmembrane region" description="Helical" evidence="7">
    <location>
        <begin position="411"/>
        <end position="431"/>
    </location>
</feature>
<proteinExistence type="inferred from homology"/>
<evidence type="ECO:0000313" key="10">
    <source>
        <dbReference type="Proteomes" id="UP000316096"/>
    </source>
</evidence>
<evidence type="ECO:0000256" key="6">
    <source>
        <dbReference type="ARBA" id="ARBA00038076"/>
    </source>
</evidence>
<keyword evidence="10" id="KW-1185">Reference proteome</keyword>
<dbReference type="GO" id="GO:0022857">
    <property type="term" value="F:transmembrane transporter activity"/>
    <property type="evidence" value="ECO:0007669"/>
    <property type="project" value="TreeGrafter"/>
</dbReference>
<evidence type="ECO:0000256" key="5">
    <source>
        <dbReference type="ARBA" id="ARBA00023136"/>
    </source>
</evidence>
<feature type="transmembrane region" description="Helical" evidence="7">
    <location>
        <begin position="268"/>
        <end position="292"/>
    </location>
</feature>
<feature type="transmembrane region" description="Helical" evidence="7">
    <location>
        <begin position="437"/>
        <end position="459"/>
    </location>
</feature>
<dbReference type="InterPro" id="IPR050250">
    <property type="entry name" value="Macrolide_Exporter_MacB"/>
</dbReference>
<feature type="transmembrane region" description="Helical" evidence="7">
    <location>
        <begin position="312"/>
        <end position="338"/>
    </location>
</feature>
<feature type="transmembrane region" description="Helical" evidence="7">
    <location>
        <begin position="774"/>
        <end position="796"/>
    </location>
</feature>
<dbReference type="PANTHER" id="PTHR30572">
    <property type="entry name" value="MEMBRANE COMPONENT OF TRANSPORTER-RELATED"/>
    <property type="match status" value="1"/>
</dbReference>
<sequence length="849" mass="87021">MMTKITLRGLWAHKRRLVGSFLAVFLGVAFLCGTLVLSDTLSASIDRFFTQAYASTDVVVRNATSATADSGTPRGMIPSSVLGQVRQVSGVANAEPVIQGAGSVLGKDGKQVDIQGPRISGNWVGDPALNPYRIAEGRAPQGANEVVINRGLAKSGSLKIGDRTAVFTPERVDVTIVGISTFGSQDAFGGTSFTAFSTEAAQRYIAKSPDRVTSVAIRAQSGVSQDELVKRVRAAGLPQSVEAITGKSVAEENVSVLSDGFLALFRTFLLVFAAVALLVGAFSINNTFSIIIAQRTREWAMLRAIGASRRQILTSVAMEATAIGVVGSVVGLLGGVGVAAALKGVFAGFGLGLPAGGIVFTATAAIVSLIVGIVVTVLSCLVPAVRASRVPPLAALRDVEVEPRTASRRRVIIGAVLAVLGVGSALVSTFIDGNAAMTPAAVGAVVTIAAMIVLGPAVARPAAMALGSPAARLRGVAGVLARQNAARSPRRTSGAATALMIGVGVVTLLTVISASLKSSYADQAGKAFAGDLSIGTGQTSTHSGFSGQLSADVAKLPQVADAAGLGNGTVLLDGAKQTVTTTDPARLDGVLHLDTTAGTLANLGNDQIAVDKKTADDKNWRAGSQVTLRFPDGVTQRFGIGAIYKPSQVAGSVVISQAAVVPHDPQALDTKVLVKLKDGTDLASAKAAIKPVAARYGASDIQDRDQFIKAQSSSMDALLGVVYVMLALAIVIALLGIANTLSLSVYERTRELGLLRAVGTTRSQIRSMIRWESVIVSVFGTIGGLVLGLFLGWALVHAVAQGGTGTGTFSVPAPQLIIIAVVGAIAGVLAAIRPTRRATRLNVLDAIVA</sequence>
<evidence type="ECO:0000256" key="1">
    <source>
        <dbReference type="ARBA" id="ARBA00004651"/>
    </source>
</evidence>
<keyword evidence="5 7" id="KW-0472">Membrane</keyword>
<accession>A0A543CUR7</accession>
<evidence type="ECO:0000259" key="8">
    <source>
        <dbReference type="Pfam" id="PF02687"/>
    </source>
</evidence>
<name>A0A543CUR7_9ACTN</name>
<reference evidence="9 10" key="1">
    <citation type="submission" date="2019-06" db="EMBL/GenBank/DDBJ databases">
        <title>Sequencing the genomes of 1000 actinobacteria strains.</title>
        <authorList>
            <person name="Klenk H.-P."/>
        </authorList>
    </citation>
    <scope>NUCLEOTIDE SEQUENCE [LARGE SCALE GENOMIC DNA]</scope>
    <source>
        <strain evidence="9 10">DSM 102200</strain>
    </source>
</reference>
<comment type="caution">
    <text evidence="9">The sequence shown here is derived from an EMBL/GenBank/DDBJ whole genome shotgun (WGS) entry which is preliminary data.</text>
</comment>
<feature type="transmembrane region" description="Helical" evidence="7">
    <location>
        <begin position="358"/>
        <end position="382"/>
    </location>
</feature>
<evidence type="ECO:0000256" key="3">
    <source>
        <dbReference type="ARBA" id="ARBA00022692"/>
    </source>
</evidence>
<feature type="transmembrane region" description="Helical" evidence="7">
    <location>
        <begin position="495"/>
        <end position="516"/>
    </location>
</feature>
<dbReference type="Pfam" id="PF02687">
    <property type="entry name" value="FtsX"/>
    <property type="match status" value="2"/>
</dbReference>
<feature type="transmembrane region" description="Helical" evidence="7">
    <location>
        <begin position="717"/>
        <end position="746"/>
    </location>
</feature>
<feature type="domain" description="ABC3 transporter permease C-terminal" evidence="8">
    <location>
        <begin position="271"/>
        <end position="392"/>
    </location>
</feature>
<evidence type="ECO:0000256" key="4">
    <source>
        <dbReference type="ARBA" id="ARBA00022989"/>
    </source>
</evidence>
<comment type="subcellular location">
    <subcellularLocation>
        <location evidence="1">Cell membrane</location>
        <topology evidence="1">Multi-pass membrane protein</topology>
    </subcellularLocation>
</comment>